<accession>A0ACB1AAH0</accession>
<organism evidence="1 2">
    <name type="scientific">Meloidogyne enterolobii</name>
    <name type="common">Root-knot nematode worm</name>
    <name type="synonym">Meloidogyne mayaguensis</name>
    <dbReference type="NCBI Taxonomy" id="390850"/>
    <lineage>
        <taxon>Eukaryota</taxon>
        <taxon>Metazoa</taxon>
        <taxon>Ecdysozoa</taxon>
        <taxon>Nematoda</taxon>
        <taxon>Chromadorea</taxon>
        <taxon>Rhabditida</taxon>
        <taxon>Tylenchina</taxon>
        <taxon>Tylenchomorpha</taxon>
        <taxon>Tylenchoidea</taxon>
        <taxon>Meloidogynidae</taxon>
        <taxon>Meloidogyninae</taxon>
        <taxon>Meloidogyne</taxon>
    </lineage>
</organism>
<gene>
    <name evidence="1" type="ORF">MENTE1834_LOCUS34925</name>
</gene>
<evidence type="ECO:0000313" key="2">
    <source>
        <dbReference type="Proteomes" id="UP001497535"/>
    </source>
</evidence>
<sequence>MAVLYPNFKEIKFLNFETVKVDFNKFSKNQKEFDAEKLKHFLNWRLDMNCVEKPLFEKVQNKYICSASSFSGAFDLQIIPLYPLSPHTHSKYQESFTISE</sequence>
<evidence type="ECO:0000313" key="1">
    <source>
        <dbReference type="EMBL" id="CAK5087361.1"/>
    </source>
</evidence>
<keyword evidence="2" id="KW-1185">Reference proteome</keyword>
<protein>
    <submittedName>
        <fullName evidence="1">Uncharacterized protein</fullName>
    </submittedName>
</protein>
<proteinExistence type="predicted"/>
<dbReference type="Proteomes" id="UP001497535">
    <property type="component" value="Unassembled WGS sequence"/>
</dbReference>
<name>A0ACB1AAH0_MELEN</name>
<reference evidence="1" key="1">
    <citation type="submission" date="2023-11" db="EMBL/GenBank/DDBJ databases">
        <authorList>
            <person name="Poullet M."/>
        </authorList>
    </citation>
    <scope>NUCLEOTIDE SEQUENCE</scope>
    <source>
        <strain evidence="1">E1834</strain>
    </source>
</reference>
<comment type="caution">
    <text evidence="1">The sequence shown here is derived from an EMBL/GenBank/DDBJ whole genome shotgun (WGS) entry which is preliminary data.</text>
</comment>
<dbReference type="EMBL" id="CAVMJV010000064">
    <property type="protein sequence ID" value="CAK5087361.1"/>
    <property type="molecule type" value="Genomic_DNA"/>
</dbReference>